<sequence>MTSRDEYYDLIDAIDSECPDIRQSLQYIYNIANNIKNIKKSPDLFSVEKFMGLDNESKITFLKYTIKNLYLNEFLNLITYYESAMCSEVINDYLLLLIFSISKNTKCDQKLVCQIIELLIELGCDVSYNNHLATILASCSHNIILQIILSHGGNACVADNMPIRHAVRTNENLNNITILVKHGANIHTHNNYIFRYSVYQNSFNVIKYCIDIGVDVNINNGIAIKYSIYNSSKMFDVLINHGADINYIDGNDIFNLVQSKNFYLLKKISDSGVRIDQMNSVCDIMNKDNDNNYTIFQFLKNNGIPDKNIIFALEYRDD</sequence>
<organism evidence="1">
    <name type="scientific">Bandra megavirus</name>
    <dbReference type="NCBI Taxonomy" id="2071566"/>
    <lineage>
        <taxon>Viruses</taxon>
        <taxon>Varidnaviria</taxon>
        <taxon>Bamfordvirae</taxon>
        <taxon>Nucleocytoviricota</taxon>
        <taxon>Megaviricetes</taxon>
        <taxon>Imitervirales</taxon>
        <taxon>Mimiviridae</taxon>
        <taxon>Megamimivirinae</taxon>
        <taxon>Megavirus</taxon>
    </lineage>
</organism>
<dbReference type="InterPro" id="IPR002110">
    <property type="entry name" value="Ankyrin_rpt"/>
</dbReference>
<dbReference type="SUPFAM" id="SSF48403">
    <property type="entry name" value="Ankyrin repeat"/>
    <property type="match status" value="1"/>
</dbReference>
<protein>
    <submittedName>
        <fullName evidence="1">Ankyrin repeat protein</fullName>
    </submittedName>
</protein>
<accession>A0A2K9V8X6</accession>
<dbReference type="Gene3D" id="1.25.40.20">
    <property type="entry name" value="Ankyrin repeat-containing domain"/>
    <property type="match status" value="1"/>
</dbReference>
<dbReference type="InterPro" id="IPR036770">
    <property type="entry name" value="Ankyrin_rpt-contain_sf"/>
</dbReference>
<proteinExistence type="predicted"/>
<dbReference type="SMART" id="SM00248">
    <property type="entry name" value="ANK"/>
    <property type="match status" value="4"/>
</dbReference>
<name>A0A2K9V8X6_9VIRU</name>
<dbReference type="EMBL" id="MG779362">
    <property type="protein sequence ID" value="AUV58665.1"/>
    <property type="molecule type" value="Genomic_DNA"/>
</dbReference>
<evidence type="ECO:0000313" key="1">
    <source>
        <dbReference type="EMBL" id="AUV58665.1"/>
    </source>
</evidence>
<reference evidence="1" key="1">
    <citation type="submission" date="2018-01" db="EMBL/GenBank/DDBJ databases">
        <title>Draft genome sequence of Bandra megavirus.</title>
        <authorList>
            <person name="Chatterjee A."/>
            <person name="Yadav R."/>
            <person name="Kondabagil K."/>
        </authorList>
    </citation>
    <scope>NUCLEOTIDE SEQUENCE</scope>
    <source>
        <strain evidence="1">KK-1</strain>
    </source>
</reference>